<evidence type="ECO:0000313" key="2">
    <source>
        <dbReference type="Proteomes" id="UP000033684"/>
    </source>
</evidence>
<keyword evidence="2" id="KW-1185">Reference proteome</keyword>
<dbReference type="AlphaFoldDB" id="A0A0F3INE1"/>
<proteinExistence type="predicted"/>
<protein>
    <submittedName>
        <fullName evidence="1">Uncharacterized protein</fullName>
    </submittedName>
</protein>
<gene>
    <name evidence="1" type="ORF">VZ94_00530</name>
</gene>
<dbReference type="Proteomes" id="UP000033684">
    <property type="component" value="Unassembled WGS sequence"/>
</dbReference>
<name>A0A0F3INE1_9GAMM</name>
<dbReference type="RefSeq" id="WP_045777717.1">
    <property type="nucleotide sequence ID" value="NZ_LAJX01000004.1"/>
</dbReference>
<evidence type="ECO:0000313" key="1">
    <source>
        <dbReference type="EMBL" id="KJV08078.1"/>
    </source>
</evidence>
<reference evidence="2" key="1">
    <citation type="submission" date="2015-03" db="EMBL/GenBank/DDBJ databases">
        <title>Draft genome sequence of a novel methanotroph (Sn10-6) isolated from flooded ricefield rhizosphere in India.</title>
        <authorList>
            <person name="Pandit P.S."/>
            <person name="Pore S.D."/>
            <person name="Arora P."/>
            <person name="Kapse N.G."/>
            <person name="Dhakephalkar P.K."/>
            <person name="Rahalkar M.C."/>
        </authorList>
    </citation>
    <scope>NUCLEOTIDE SEQUENCE [LARGE SCALE GENOMIC DNA]</scope>
    <source>
        <strain evidence="2">Sn10-6</strain>
    </source>
</reference>
<reference evidence="1 2" key="2">
    <citation type="journal article" date="2016" name="Microb. Ecol.">
        <title>Genome Characteristics of a Novel Type I Methanotroph (Sn10-6) Isolated from a Flooded Indian Rice Field.</title>
        <authorList>
            <person name="Rahalkar M.C."/>
            <person name="Pandit P.S."/>
            <person name="Dhakephalkar P.K."/>
            <person name="Pore S."/>
            <person name="Arora P."/>
            <person name="Kapse N."/>
        </authorList>
    </citation>
    <scope>NUCLEOTIDE SEQUENCE [LARGE SCALE GENOMIC DNA]</scope>
    <source>
        <strain evidence="1 2">Sn10-6</strain>
    </source>
</reference>
<sequence>MIIEEVKNGVVKFNNGYRCFSLDKENLEIRIKNLKMRGIQTEIEFKALAEINRQEKEAIANE</sequence>
<comment type="caution">
    <text evidence="1">The sequence shown here is derived from an EMBL/GenBank/DDBJ whole genome shotgun (WGS) entry which is preliminary data.</text>
</comment>
<accession>A0A0F3INE1</accession>
<dbReference type="EMBL" id="LAJX01000004">
    <property type="protein sequence ID" value="KJV08078.1"/>
    <property type="molecule type" value="Genomic_DNA"/>
</dbReference>
<organism evidence="1 2">
    <name type="scientific">Methylocucumis oryzae</name>
    <dbReference type="NCBI Taxonomy" id="1632867"/>
    <lineage>
        <taxon>Bacteria</taxon>
        <taxon>Pseudomonadati</taxon>
        <taxon>Pseudomonadota</taxon>
        <taxon>Gammaproteobacteria</taxon>
        <taxon>Methylococcales</taxon>
        <taxon>Methylococcaceae</taxon>
        <taxon>Methylocucumis</taxon>
    </lineage>
</organism>